<evidence type="ECO:0000313" key="2">
    <source>
        <dbReference type="Proteomes" id="UP000324222"/>
    </source>
</evidence>
<reference evidence="1 2" key="1">
    <citation type="submission" date="2019-05" db="EMBL/GenBank/DDBJ databases">
        <title>Another draft genome of Portunus trituberculatus and its Hox gene families provides insights of decapod evolution.</title>
        <authorList>
            <person name="Jeong J.-H."/>
            <person name="Song I."/>
            <person name="Kim S."/>
            <person name="Choi T."/>
            <person name="Kim D."/>
            <person name="Ryu S."/>
            <person name="Kim W."/>
        </authorList>
    </citation>
    <scope>NUCLEOTIDE SEQUENCE [LARGE SCALE GENOMIC DNA]</scope>
    <source>
        <tissue evidence="1">Muscle</tissue>
    </source>
</reference>
<dbReference type="AlphaFoldDB" id="A0A5B7I4E5"/>
<sequence length="76" mass="8777">MPWQTDLPEESPTPGRLSCKFRDVGSTLTQHRAHPQSHCGILERKQDTERWNGSCTTREPSLLRLTEVRNECPWTS</sequence>
<protein>
    <submittedName>
        <fullName evidence="1">Uncharacterized protein</fullName>
    </submittedName>
</protein>
<comment type="caution">
    <text evidence="1">The sequence shown here is derived from an EMBL/GenBank/DDBJ whole genome shotgun (WGS) entry which is preliminary data.</text>
</comment>
<dbReference type="EMBL" id="VSRR010051247">
    <property type="protein sequence ID" value="MPC79470.1"/>
    <property type="molecule type" value="Genomic_DNA"/>
</dbReference>
<keyword evidence="2" id="KW-1185">Reference proteome</keyword>
<accession>A0A5B7I4E5</accession>
<name>A0A5B7I4E5_PORTR</name>
<organism evidence="1 2">
    <name type="scientific">Portunus trituberculatus</name>
    <name type="common">Swimming crab</name>
    <name type="synonym">Neptunus trituberculatus</name>
    <dbReference type="NCBI Taxonomy" id="210409"/>
    <lineage>
        <taxon>Eukaryota</taxon>
        <taxon>Metazoa</taxon>
        <taxon>Ecdysozoa</taxon>
        <taxon>Arthropoda</taxon>
        <taxon>Crustacea</taxon>
        <taxon>Multicrustacea</taxon>
        <taxon>Malacostraca</taxon>
        <taxon>Eumalacostraca</taxon>
        <taxon>Eucarida</taxon>
        <taxon>Decapoda</taxon>
        <taxon>Pleocyemata</taxon>
        <taxon>Brachyura</taxon>
        <taxon>Eubrachyura</taxon>
        <taxon>Portunoidea</taxon>
        <taxon>Portunidae</taxon>
        <taxon>Portuninae</taxon>
        <taxon>Portunus</taxon>
    </lineage>
</organism>
<evidence type="ECO:0000313" key="1">
    <source>
        <dbReference type="EMBL" id="MPC79470.1"/>
    </source>
</evidence>
<gene>
    <name evidence="1" type="ORF">E2C01_073999</name>
</gene>
<dbReference type="Proteomes" id="UP000324222">
    <property type="component" value="Unassembled WGS sequence"/>
</dbReference>
<proteinExistence type="predicted"/>